<evidence type="ECO:0000313" key="2">
    <source>
        <dbReference type="Proteomes" id="UP001195769"/>
    </source>
</evidence>
<name>A0AAD4DN58_9AGAM</name>
<protein>
    <submittedName>
        <fullName evidence="1">Uncharacterized protein</fullName>
    </submittedName>
</protein>
<dbReference type="EMBL" id="JABBWK010000362">
    <property type="protein sequence ID" value="KAG1884851.1"/>
    <property type="molecule type" value="Genomic_DNA"/>
</dbReference>
<sequence>RQASSSKQGHVLIKVGAIAVLVNYLDDKGELLTTIPPVKTEMSKFKRRGCAHFDGDQSEDSGSVDFSFCLDWTFEEVDAYIRRLFPKVFEYLDSVKVGDVKGKATDNGASEWVLISKENRRLSVAPEPFPTGKHLERYKGRSNAPLQQTNIFIGESLINSS</sequence>
<proteinExistence type="predicted"/>
<accession>A0AAD4DN58</accession>
<comment type="caution">
    <text evidence="1">The sequence shown here is derived from an EMBL/GenBank/DDBJ whole genome shotgun (WGS) entry which is preliminary data.</text>
</comment>
<evidence type="ECO:0000313" key="1">
    <source>
        <dbReference type="EMBL" id="KAG1884851.1"/>
    </source>
</evidence>
<dbReference type="RefSeq" id="XP_041216328.1">
    <property type="nucleotide sequence ID" value="XM_041376341.1"/>
</dbReference>
<reference evidence="1" key="1">
    <citation type="journal article" date="2020" name="New Phytol.">
        <title>Comparative genomics reveals dynamic genome evolution in host specialist ectomycorrhizal fungi.</title>
        <authorList>
            <person name="Lofgren L.A."/>
            <person name="Nguyen N.H."/>
            <person name="Vilgalys R."/>
            <person name="Ruytinx J."/>
            <person name="Liao H.L."/>
            <person name="Branco S."/>
            <person name="Kuo A."/>
            <person name="LaButti K."/>
            <person name="Lipzen A."/>
            <person name="Andreopoulos W."/>
            <person name="Pangilinan J."/>
            <person name="Riley R."/>
            <person name="Hundley H."/>
            <person name="Na H."/>
            <person name="Barry K."/>
            <person name="Grigoriev I.V."/>
            <person name="Stajich J.E."/>
            <person name="Kennedy P.G."/>
        </authorList>
    </citation>
    <scope>NUCLEOTIDE SEQUENCE</scope>
    <source>
        <strain evidence="1">FC203</strain>
    </source>
</reference>
<dbReference type="GeneID" id="64670639"/>
<organism evidence="1 2">
    <name type="scientific">Suillus fuscotomentosus</name>
    <dbReference type="NCBI Taxonomy" id="1912939"/>
    <lineage>
        <taxon>Eukaryota</taxon>
        <taxon>Fungi</taxon>
        <taxon>Dikarya</taxon>
        <taxon>Basidiomycota</taxon>
        <taxon>Agaricomycotina</taxon>
        <taxon>Agaricomycetes</taxon>
        <taxon>Agaricomycetidae</taxon>
        <taxon>Boletales</taxon>
        <taxon>Suillineae</taxon>
        <taxon>Suillaceae</taxon>
        <taxon>Suillus</taxon>
    </lineage>
</organism>
<keyword evidence="2" id="KW-1185">Reference proteome</keyword>
<dbReference type="AlphaFoldDB" id="A0AAD4DN58"/>
<feature type="non-terminal residue" evidence="1">
    <location>
        <position position="1"/>
    </location>
</feature>
<gene>
    <name evidence="1" type="ORF">F5891DRAFT_970402</name>
</gene>
<dbReference type="Proteomes" id="UP001195769">
    <property type="component" value="Unassembled WGS sequence"/>
</dbReference>